<comment type="caution">
    <text evidence="4">The sequence shown here is derived from an EMBL/GenBank/DDBJ whole genome shotgun (WGS) entry which is preliminary data.</text>
</comment>
<evidence type="ECO:0000256" key="1">
    <source>
        <dbReference type="SAM" id="MobiDB-lite"/>
    </source>
</evidence>
<dbReference type="InterPro" id="IPR024875">
    <property type="entry name" value="Protein_Lines"/>
</dbReference>
<dbReference type="Pfam" id="PF14695">
    <property type="entry name" value="LINES_C"/>
    <property type="match status" value="1"/>
</dbReference>
<name>A0AAV6Q4E6_SOLSE</name>
<evidence type="ECO:0000313" key="5">
    <source>
        <dbReference type="Proteomes" id="UP000693946"/>
    </source>
</evidence>
<dbReference type="Proteomes" id="UP000693946">
    <property type="component" value="Linkage Group LG7"/>
</dbReference>
<dbReference type="PANTHER" id="PTHR16057:SF1">
    <property type="entry name" value="PROTEIN LINES HOMOLOG 1"/>
    <property type="match status" value="1"/>
</dbReference>
<dbReference type="PANTHER" id="PTHR16057">
    <property type="entry name" value="WINS1, 2 PROTEIN"/>
    <property type="match status" value="1"/>
</dbReference>
<feature type="domain" description="Protein Lines C-terminal" evidence="3">
    <location>
        <begin position="601"/>
        <end position="636"/>
    </location>
</feature>
<evidence type="ECO:0008006" key="6">
    <source>
        <dbReference type="Google" id="ProtNLM"/>
    </source>
</evidence>
<gene>
    <name evidence="4" type="ORF">JOB18_022022</name>
</gene>
<feature type="region of interest" description="Disordered" evidence="1">
    <location>
        <begin position="515"/>
        <end position="534"/>
    </location>
</feature>
<dbReference type="AlphaFoldDB" id="A0AAV6Q4E6"/>
<feature type="domain" description="Protein Lines N-terminal" evidence="2">
    <location>
        <begin position="169"/>
        <end position="509"/>
    </location>
</feature>
<sequence>MTDSFSLLTDVFKCFHAGSCPRQSSADVAAAIFSCVCGLSCSPAAEEEQEQQKNSRGELSCMSVTLVENMVSLLNQDQDQDQPADVTQFCVDAVSLLFHHMDLMTQLVRHFHSEEQIVSHLAAKCASTYVVYYLLKSGAVSVVWQQKCVEVFHCSAPGAELDVCLWSLTEVLKKLLKTAHREVIRTLVSAFDSALSALCSAFLSEEKQHWMVLTSSREHWGTTFCLLLDLLEALTASGLTCDVSLKSQKSVYAHAPALLTAVASSSEYYVKKRAMLLLKRAVLQKAGEDWTSGEASTRERLGSDVNVLAQTVLTAVAAEWLQSVQVESESFFGGTRRTRVDEGQKPDCVMLRAVSLLLLKSMELHVQTAGAGAAAAADGVAEVYEYLQRLWTFLRRCSVQLSAVTHLCCWLPLLFGEQDDDMMEAAKASLCIFLHHRLRSGSDNLAALDAACASGCNPHCHFLSLLQSVSFDHSLLLDFLISTETCFLEYFVRYLKLVASDWQGFAAACEKVASSSHSRTPPPTQRHEAGCSSRVQPTGGGVGVGLRLVAYESSDESDSENMEVPVCAETQNPTFNVKAPRLLTDAAVSGQNSSCETLTRAVVCLSEVGAVVTRLQTKKLFPYNPTSLLRLLAQVQTCSQQSPLSHVITRQ</sequence>
<evidence type="ECO:0000259" key="2">
    <source>
        <dbReference type="Pfam" id="PF14694"/>
    </source>
</evidence>
<organism evidence="4 5">
    <name type="scientific">Solea senegalensis</name>
    <name type="common">Senegalese sole</name>
    <dbReference type="NCBI Taxonomy" id="28829"/>
    <lineage>
        <taxon>Eukaryota</taxon>
        <taxon>Metazoa</taxon>
        <taxon>Chordata</taxon>
        <taxon>Craniata</taxon>
        <taxon>Vertebrata</taxon>
        <taxon>Euteleostomi</taxon>
        <taxon>Actinopterygii</taxon>
        <taxon>Neopterygii</taxon>
        <taxon>Teleostei</taxon>
        <taxon>Neoteleostei</taxon>
        <taxon>Acanthomorphata</taxon>
        <taxon>Carangaria</taxon>
        <taxon>Pleuronectiformes</taxon>
        <taxon>Pleuronectoidei</taxon>
        <taxon>Soleidae</taxon>
        <taxon>Solea</taxon>
    </lineage>
</organism>
<reference evidence="4 5" key="1">
    <citation type="journal article" date="2021" name="Sci. Rep.">
        <title>Chromosome anchoring in Senegalese sole (Solea senegalensis) reveals sex-associated markers and genome rearrangements in flatfish.</title>
        <authorList>
            <person name="Guerrero-Cozar I."/>
            <person name="Gomez-Garrido J."/>
            <person name="Berbel C."/>
            <person name="Martinez-Blanch J.F."/>
            <person name="Alioto T."/>
            <person name="Claros M.G."/>
            <person name="Gagnaire P.A."/>
            <person name="Manchado M."/>
        </authorList>
    </citation>
    <scope>NUCLEOTIDE SEQUENCE [LARGE SCALE GENOMIC DNA]</scope>
    <source>
        <strain evidence="4">Sse05_10M</strain>
    </source>
</reference>
<protein>
    <recommendedName>
        <fullName evidence="6">Lines homolog 1</fullName>
    </recommendedName>
</protein>
<dbReference type="InterPro" id="IPR032794">
    <property type="entry name" value="LINES_N"/>
</dbReference>
<evidence type="ECO:0000313" key="4">
    <source>
        <dbReference type="EMBL" id="KAG7482480.1"/>
    </source>
</evidence>
<evidence type="ECO:0000259" key="3">
    <source>
        <dbReference type="Pfam" id="PF14695"/>
    </source>
</evidence>
<accession>A0AAV6Q4E6</accession>
<dbReference type="EMBL" id="JAGKHQ010000019">
    <property type="protein sequence ID" value="KAG7482480.1"/>
    <property type="molecule type" value="Genomic_DNA"/>
</dbReference>
<proteinExistence type="predicted"/>
<keyword evidence="5" id="KW-1185">Reference proteome</keyword>
<dbReference type="InterPro" id="IPR029415">
    <property type="entry name" value="Lines_C"/>
</dbReference>
<dbReference type="Pfam" id="PF14694">
    <property type="entry name" value="LINES_N"/>
    <property type="match status" value="1"/>
</dbReference>